<dbReference type="PROSITE" id="PS51257">
    <property type="entry name" value="PROKAR_LIPOPROTEIN"/>
    <property type="match status" value="1"/>
</dbReference>
<name>A0A979GW55_CHIPD</name>
<organism evidence="1 2">
    <name type="scientific">Chitinophaga pinensis (strain ATCC 43595 / DSM 2588 / LMG 13176 / NBRC 15968 / NCIMB 11800 / UQM 2034)</name>
    <dbReference type="NCBI Taxonomy" id="485918"/>
    <lineage>
        <taxon>Bacteria</taxon>
        <taxon>Pseudomonadati</taxon>
        <taxon>Bacteroidota</taxon>
        <taxon>Chitinophagia</taxon>
        <taxon>Chitinophagales</taxon>
        <taxon>Chitinophagaceae</taxon>
        <taxon>Chitinophaga</taxon>
    </lineage>
</organism>
<proteinExistence type="predicted"/>
<dbReference type="Proteomes" id="UP000002215">
    <property type="component" value="Chromosome"/>
</dbReference>
<reference evidence="2" key="1">
    <citation type="submission" date="2009-08" db="EMBL/GenBank/DDBJ databases">
        <title>The complete genome of Chitinophaga pinensis DSM 2588.</title>
        <authorList>
            <consortium name="US DOE Joint Genome Institute (JGI-PGF)"/>
            <person name="Lucas S."/>
            <person name="Copeland A."/>
            <person name="Lapidus A."/>
            <person name="Glavina del Rio T."/>
            <person name="Dalin E."/>
            <person name="Tice H."/>
            <person name="Bruce D."/>
            <person name="Goodwin L."/>
            <person name="Pitluck S."/>
            <person name="Kyrpides N."/>
            <person name="Mavromatis K."/>
            <person name="Ivanova N."/>
            <person name="Mikhailova N."/>
            <person name="Sims D."/>
            <person name="Meinche L."/>
            <person name="Brettin T."/>
            <person name="Detter J.C."/>
            <person name="Han C."/>
            <person name="Larimer F."/>
            <person name="Land M."/>
            <person name="Hauser L."/>
            <person name="Markowitz V."/>
            <person name="Cheng J.-F."/>
            <person name="Hugenholtz P."/>
            <person name="Woyke T."/>
            <person name="Wu D."/>
            <person name="Spring S."/>
            <person name="Klenk H.-P."/>
            <person name="Eisen J.A."/>
        </authorList>
    </citation>
    <scope>NUCLEOTIDE SEQUENCE [LARGE SCALE GENOMIC DNA]</scope>
    <source>
        <strain evidence="2">ATCC 43595 / DSM 2588 / LMG 13176 / NBRC 15968 / NCIMB 11800 / UQM 2034</strain>
    </source>
</reference>
<evidence type="ECO:0000313" key="1">
    <source>
        <dbReference type="EMBL" id="ACU63858.1"/>
    </source>
</evidence>
<accession>A0A979GW55</accession>
<evidence type="ECO:0008006" key="3">
    <source>
        <dbReference type="Google" id="ProtNLM"/>
    </source>
</evidence>
<protein>
    <recommendedName>
        <fullName evidence="3">Lipocalin-like domain-containing protein</fullName>
    </recommendedName>
</protein>
<dbReference type="OrthoDB" id="673800at2"/>
<dbReference type="EMBL" id="CP001699">
    <property type="protein sequence ID" value="ACU63858.1"/>
    <property type="molecule type" value="Genomic_DNA"/>
</dbReference>
<sequence length="146" mass="16654">MKNAVLFMAVAMTLAFIACKKDKNEHQVDDALLPKTVANLQGEWEAVSFLTVTGGPLRWEPVTEKDHITFSFNGLFVSTQMIYDTYQLNIIHPDSDSRDTLLNLYKASQPQAQIGNFIIHRLTKDTLFLDNTYCLDFCSTKYVRVK</sequence>
<evidence type="ECO:0000313" key="2">
    <source>
        <dbReference type="Proteomes" id="UP000002215"/>
    </source>
</evidence>
<dbReference type="RefSeq" id="WP_012794022.1">
    <property type="nucleotide sequence ID" value="NC_013132.1"/>
</dbReference>
<gene>
    <name evidence="1" type="ordered locus">Cpin_6454</name>
</gene>
<reference evidence="1 2" key="2">
    <citation type="journal article" date="2010" name="Stand. Genomic Sci.">
        <title>Complete genome sequence of Chitinophaga pinensis type strain (UQM 2034).</title>
        <authorList>
            <person name="Glavina Del Rio T."/>
            <person name="Abt B."/>
            <person name="Spring S."/>
            <person name="Lapidus A."/>
            <person name="Nolan M."/>
            <person name="Tice H."/>
            <person name="Copeland A."/>
            <person name="Cheng J.F."/>
            <person name="Chen F."/>
            <person name="Bruce D."/>
            <person name="Goodwin L."/>
            <person name="Pitluck S."/>
            <person name="Ivanova N."/>
            <person name="Mavromatis K."/>
            <person name="Mikhailova N."/>
            <person name="Pati A."/>
            <person name="Chen A."/>
            <person name="Palaniappan K."/>
            <person name="Land M."/>
            <person name="Hauser L."/>
            <person name="Chang Y.J."/>
            <person name="Jeffries C.D."/>
            <person name="Chain P."/>
            <person name="Saunders E."/>
            <person name="Detter J.C."/>
            <person name="Brettin T."/>
            <person name="Rohde M."/>
            <person name="Goker M."/>
            <person name="Bristow J."/>
            <person name="Eisen J.A."/>
            <person name="Markowitz V."/>
            <person name="Hugenholtz P."/>
            <person name="Kyrpides N.C."/>
            <person name="Klenk H.P."/>
            <person name="Lucas S."/>
        </authorList>
    </citation>
    <scope>NUCLEOTIDE SEQUENCE [LARGE SCALE GENOMIC DNA]</scope>
    <source>
        <strain evidence="2">ATCC 43595 / DSM 2588 / LMG 13176 / NBRC 15968 / NCIMB 11800 / UQM 2034</strain>
    </source>
</reference>
<dbReference type="KEGG" id="cpi:Cpin_6454"/>
<dbReference type="AlphaFoldDB" id="A0A979GW55"/>